<feature type="region of interest" description="Disordered" evidence="1">
    <location>
        <begin position="254"/>
        <end position="319"/>
    </location>
</feature>
<dbReference type="GO" id="GO:0003676">
    <property type="term" value="F:nucleic acid binding"/>
    <property type="evidence" value="ECO:0007669"/>
    <property type="project" value="InterPro"/>
</dbReference>
<feature type="region of interest" description="Disordered" evidence="1">
    <location>
        <begin position="1646"/>
        <end position="1671"/>
    </location>
</feature>
<dbReference type="EMBL" id="OIVN01004326">
    <property type="protein sequence ID" value="SPD16681.1"/>
    <property type="molecule type" value="Genomic_DNA"/>
</dbReference>
<dbReference type="InterPro" id="IPR002156">
    <property type="entry name" value="RNaseH_domain"/>
</dbReference>
<dbReference type="Pfam" id="PF00078">
    <property type="entry name" value="RVT_1"/>
    <property type="match status" value="1"/>
</dbReference>
<gene>
    <name evidence="3" type="ORF">FSB_LOCUS44563</name>
</gene>
<dbReference type="Pfam" id="PF13456">
    <property type="entry name" value="RVT_3"/>
    <property type="match status" value="1"/>
</dbReference>
<dbReference type="SUPFAM" id="SSF56219">
    <property type="entry name" value="DNase I-like"/>
    <property type="match status" value="1"/>
</dbReference>
<organism evidence="3">
    <name type="scientific">Fagus sylvatica</name>
    <name type="common">Beechnut</name>
    <dbReference type="NCBI Taxonomy" id="28930"/>
    <lineage>
        <taxon>Eukaryota</taxon>
        <taxon>Viridiplantae</taxon>
        <taxon>Streptophyta</taxon>
        <taxon>Embryophyta</taxon>
        <taxon>Tracheophyta</taxon>
        <taxon>Spermatophyta</taxon>
        <taxon>Magnoliopsida</taxon>
        <taxon>eudicotyledons</taxon>
        <taxon>Gunneridae</taxon>
        <taxon>Pentapetalae</taxon>
        <taxon>rosids</taxon>
        <taxon>fabids</taxon>
        <taxon>Fagales</taxon>
        <taxon>Fagaceae</taxon>
        <taxon>Fagus</taxon>
    </lineage>
</organism>
<dbReference type="InterPro" id="IPR000477">
    <property type="entry name" value="RT_dom"/>
</dbReference>
<feature type="compositionally biased region" description="Pro residues" evidence="1">
    <location>
        <begin position="260"/>
        <end position="270"/>
    </location>
</feature>
<dbReference type="Gene3D" id="3.60.10.10">
    <property type="entry name" value="Endonuclease/exonuclease/phosphatase"/>
    <property type="match status" value="1"/>
</dbReference>
<dbReference type="PANTHER" id="PTHR33116">
    <property type="entry name" value="REVERSE TRANSCRIPTASE ZINC-BINDING DOMAIN-CONTAINING PROTEIN-RELATED-RELATED"/>
    <property type="match status" value="1"/>
</dbReference>
<dbReference type="PANTHER" id="PTHR33116:SF86">
    <property type="entry name" value="REVERSE TRANSCRIPTASE DOMAIN-CONTAINING PROTEIN"/>
    <property type="match status" value="1"/>
</dbReference>
<dbReference type="InterPro" id="IPR026960">
    <property type="entry name" value="RVT-Znf"/>
</dbReference>
<feature type="compositionally biased region" description="Pro residues" evidence="1">
    <location>
        <begin position="306"/>
        <end position="319"/>
    </location>
</feature>
<dbReference type="InterPro" id="IPR025836">
    <property type="entry name" value="Zn_knuckle_CX2CX4HX4C"/>
</dbReference>
<dbReference type="Pfam" id="PF14392">
    <property type="entry name" value="zf-CCHC_4"/>
    <property type="match status" value="1"/>
</dbReference>
<dbReference type="Pfam" id="PF13966">
    <property type="entry name" value="zf-RVT"/>
    <property type="match status" value="1"/>
</dbReference>
<dbReference type="InterPro" id="IPR005135">
    <property type="entry name" value="Endo/exonuclease/phosphatase"/>
</dbReference>
<proteinExistence type="predicted"/>
<evidence type="ECO:0000313" key="3">
    <source>
        <dbReference type="EMBL" id="SPD16681.1"/>
    </source>
</evidence>
<dbReference type="InterPro" id="IPR043502">
    <property type="entry name" value="DNA/RNA_pol_sf"/>
</dbReference>
<sequence length="1826" mass="209086">MESLEGLWEKFSLSEHESQKVDLVSTTTPPKSFLAAKFLTRRALNVEAVARTFKPLWRTDHGFSIRDMNENKLVFVFDDEADRERVMLGEPWAYDKYLVILQRIEEDEAIEEVTFTDTSFWVQLHGIPVRRMNHEVAEILGSSLGKIARVTGGETSVDDGQAMRIRVSIDITKPLCRGRKAKLERGRETWISFKYERLPNFCYWCGLVTHSDKDCPHWLRNQETLCLEDQQFGSWLRASNERPWRKMEIKIDGIIRPPHPKQPTKPPPSHVSPIPTHTQSYTEPPPTNTIIPPSTSHQTPSHPHFTNPPPLNKTTTPTPPTVAPVAFSSPTHDDYPTHMELEENPGEIPIFPERFGQLQDFESQLRDIDNAINYSPPSMESFPKPIPSSKSTLNSPQQTSRVALGDVTNKANAHLGDQQLHSGKKAWKKLARTHFNSEYIPLEPLRIGGGCGAALPPAMNCLAWNCRGLGNPRTVQDIARLTRAQDPSVMFLIETWQDEGPLEKLRCQLQFDSKFIVNRRNKGGGLCLFWKKDVKLSVQSFSHSHIDALVNDNQPDTWRFTGFYGAPETHKREESWDLLRRLNAQLKLPWCCMGDFNELVRIEEKQGRHTRSESQMQLFRDVLDECGFVDLGFTGPKFTWTNNRPGDMTWERLDRVVATPDWLLRFPSARVSHLEGRWSDHKPIWVSTETAVIPKRKPFRFEEVWTSDQGCEAVIEDSWKQDLTGVPMYTVWQKIHACRRGLRLWSRTTFGNITSRIKEVERLLKIAEENSMQGRDHHRVNQLKRELHSLLAKEERLWRQRSRAEWLHAGDRNTRYFHCRATQRKRKNHVTRLRTQDGQWTATQAQVPPLFVEYYKSLFQTANPDQVEQVVEDIQCVVTAEMNSQLISEFTAVEVEIALKQMAPLKAPGPDSLPPIFYQKYWHLIGRDVTAAVLTCLNSGQILKAINHTHITLIPKVQNPEEVVEFRPISLCNVIYKLISKVLANRLKILLPSIVFESQSAFIPGRLITDNILVAFETLHHMQHQKTGKTGSMALKLDMSKAYDRVEWQYLKGVMEKMGFHNKWVTLMMECISTVSYSILVNGEPHGYIKPSRGLRQGDPLSPYLFLLCAEGLHSLIQKEKISGALKGVSISRSGPKITHLFFADDSLLFCKATTDDVIRIQGILSQYEQASGQQVNRQKTTLFFSKSTPLAAQLDIQNMLGVPAIKQYERYLGLPSFVGRAKYSSFAQIKERVWSKLKGWKEKLISQAGREILIKSVAQAIPAYAMSCFRLPTRLIKEIEVLIRRFWWGQGGDKGKMHWLPWRTLCKSKRNGGMGLRDLGFFNEALLAKQVWRLLHNPSSLFSKVFKAKYFPHCSILEAQQRSQGSYAWKSIMSARDLIVKGSVWRVGTGSHIRIWRDKWLPDTHSHCIVSPPPPSISISHVQHLIDSELRSWKAELVKRIFLPHEASVILGIPLSIRDPIDSLVWKATKNGAYTVRSGYHLLLNECHQAEPSSSDTTKMTQLWDAIWSLHVPPKIRHFLWRACHNSLPTRSNLHHRHILADPSCSSCTNQIESTIHALWQCKEIKPVWQSIPWGRKLREISYAGFIDLMYQCFQTLSTNELQLFSMTSWGIWHRRNRLRLQQPVDNLSQLIPRALDTLLEFQTAQNSDPQPSPKPNHTKSTTWKPPEEGRYKVNYDGAVFSERNEAGVGVIIRNYRGEVMGSLSHRIPYPHSVEAVEASAASCAIQFAKDLGFMLIDLEGDSKIIVEALLLKAPCTTIYGNVIEDIKQSAQNLQSVHFLHINREGNAMAHLLAKRARLNKPFEVWMESVPPELISNLCTDFHFQ</sequence>
<dbReference type="Gene3D" id="3.30.420.10">
    <property type="entry name" value="Ribonuclease H-like superfamily/Ribonuclease H"/>
    <property type="match status" value="1"/>
</dbReference>
<evidence type="ECO:0000259" key="2">
    <source>
        <dbReference type="PROSITE" id="PS50878"/>
    </source>
</evidence>
<dbReference type="CDD" id="cd01650">
    <property type="entry name" value="RT_nLTR_like"/>
    <property type="match status" value="1"/>
</dbReference>
<feature type="domain" description="Reverse transcriptase" evidence="2">
    <location>
        <begin position="935"/>
        <end position="1217"/>
    </location>
</feature>
<dbReference type="InterPro" id="IPR036397">
    <property type="entry name" value="RNaseH_sf"/>
</dbReference>
<dbReference type="InterPro" id="IPR044730">
    <property type="entry name" value="RNase_H-like_dom_plant"/>
</dbReference>
<name>A0A2N9HYE3_FAGSY</name>
<dbReference type="SUPFAM" id="SSF53098">
    <property type="entry name" value="Ribonuclease H-like"/>
    <property type="match status" value="1"/>
</dbReference>
<dbReference type="SUPFAM" id="SSF56672">
    <property type="entry name" value="DNA/RNA polymerases"/>
    <property type="match status" value="1"/>
</dbReference>
<accession>A0A2N9HYE3</accession>
<protein>
    <recommendedName>
        <fullName evidence="2">Reverse transcriptase domain-containing protein</fullName>
    </recommendedName>
</protein>
<dbReference type="Pfam" id="PF14111">
    <property type="entry name" value="DUF4283"/>
    <property type="match status" value="1"/>
</dbReference>
<dbReference type="InterPro" id="IPR012337">
    <property type="entry name" value="RNaseH-like_sf"/>
</dbReference>
<dbReference type="Pfam" id="PF03372">
    <property type="entry name" value="Exo_endo_phos"/>
    <property type="match status" value="1"/>
</dbReference>
<reference evidence="3" key="1">
    <citation type="submission" date="2018-02" db="EMBL/GenBank/DDBJ databases">
        <authorList>
            <person name="Cohen D.B."/>
            <person name="Kent A.D."/>
        </authorList>
    </citation>
    <scope>NUCLEOTIDE SEQUENCE</scope>
</reference>
<dbReference type="GO" id="GO:0004523">
    <property type="term" value="F:RNA-DNA hybrid ribonuclease activity"/>
    <property type="evidence" value="ECO:0007669"/>
    <property type="project" value="InterPro"/>
</dbReference>
<dbReference type="InterPro" id="IPR025558">
    <property type="entry name" value="DUF4283"/>
</dbReference>
<feature type="compositionally biased region" description="Low complexity" evidence="1">
    <location>
        <begin position="288"/>
        <end position="304"/>
    </location>
</feature>
<evidence type="ECO:0000256" key="1">
    <source>
        <dbReference type="SAM" id="MobiDB-lite"/>
    </source>
</evidence>
<dbReference type="CDD" id="cd06222">
    <property type="entry name" value="RNase_H_like"/>
    <property type="match status" value="1"/>
</dbReference>
<dbReference type="PROSITE" id="PS50878">
    <property type="entry name" value="RT_POL"/>
    <property type="match status" value="1"/>
</dbReference>
<dbReference type="InterPro" id="IPR036691">
    <property type="entry name" value="Endo/exonu/phosph_ase_sf"/>
</dbReference>